<comment type="similarity">
    <text evidence="2">Belongs to the WD repeat EMAP family.</text>
</comment>
<dbReference type="PROSITE" id="PS50082">
    <property type="entry name" value="WD_REPEATS_2"/>
    <property type="match status" value="4"/>
</dbReference>
<sequence length="892" mass="98467">MRIFDNSAESPNENVSDMESDSSKNGGNVQMELKLEKSYMDPQLERDVSEAWHEMMETESRGVANRVVDLERRVLEQGDELVCLKATLAEALRRINILEGSRLAHQIVTTPVQARNGGHATTPTNAPVLKRPTSYSASRTDLNRKSYAGSSLPQRRAIHYQSTGSLHSDSQSSSSVSPVPSPSPRATPQPLSKRPPLVSPSQTTTLHKRWSSTGDFNQHINMQSKFSTKSFLNLYMKPSTTSSSNIKHGTRDVSYNEDDQTLKMYLRGRPVILHAPTDIADSFDLTKVSTAPSERLKLDWAYGYRGRDCRSNLYLLPTGEMVYFVAAVVVLYNVEEQNQRHYLGHTDDVKSLAIHPNKLLVATGQCAGHDKRDARPHIRIWNSVSLHTQAIIGVNEFNVSVCCISFSKADGGSLLLAVDEAQDHMISVWDWQKGENGHKITETKCSVDTVVAAEFHPLDRNNIVTCGKNHIAFWTLDAGGTLYKRMGIFESRDKPKFVLSVAFLQSGDVITGDSNGNLAIWGRGTNTVQKFIKNVHEGGIFSICVTKDGSVITGGGKDGKLVQFDPNLSKNREEITIEKHFGGVRVVSEGRGSQLLLGTTRNCILVGTVGLAFQPIVLGHADELWALAAHPSVPQFATAGQDKLLQMWDSMSHSILWSKDIGEQAHSIAFSSDGCVVVVGCLDGQWLVFDTQSREFLGKYKDGDEPIQTITFSPDGNLLAVGSRDNNIYIYQVSEQYRFSRIGKCLGHSSFITHIDWAEDNQSLRSNSGDYELLYWNATTCRQIVQSSTMKDIKWATNTCTLSFGTVGIWPENADGTDVNACCTNSVDTLMATGDDFGKIKLYSYPVSQPKSLNHVYGGHSSHVTNVTFIHDDSRLVSVGGKDTSVLQWTVS</sequence>
<evidence type="ECO:0000259" key="10">
    <source>
        <dbReference type="Pfam" id="PF23409"/>
    </source>
</evidence>
<keyword evidence="7" id="KW-0206">Cytoskeleton</keyword>
<dbReference type="InterPro" id="IPR011047">
    <property type="entry name" value="Quinoprotein_ADH-like_sf"/>
</dbReference>
<gene>
    <name evidence="13" type="primary">LOC108567305</name>
</gene>
<feature type="compositionally biased region" description="Polar residues" evidence="9">
    <location>
        <begin position="7"/>
        <end position="27"/>
    </location>
</feature>
<dbReference type="Pfam" id="PF23414">
    <property type="entry name" value="Beta-prop_EML_2"/>
    <property type="match status" value="1"/>
</dbReference>
<dbReference type="InterPro" id="IPR015943">
    <property type="entry name" value="WD40/YVTN_repeat-like_dom_sf"/>
</dbReference>
<feature type="repeat" description="WD" evidence="8">
    <location>
        <begin position="617"/>
        <end position="649"/>
    </location>
</feature>
<dbReference type="InterPro" id="IPR049813">
    <property type="entry name" value="Elp-1-like_TD"/>
</dbReference>
<dbReference type="Pfam" id="PF23409">
    <property type="entry name" value="Beta-prop_EML"/>
    <property type="match status" value="1"/>
</dbReference>
<feature type="domain" description="EML-like second beta-propeller" evidence="11">
    <location>
        <begin position="624"/>
        <end position="891"/>
    </location>
</feature>
<dbReference type="RefSeq" id="XP_017783167.1">
    <property type="nucleotide sequence ID" value="XM_017927678.1"/>
</dbReference>
<dbReference type="InterPro" id="IPR055442">
    <property type="entry name" value="Beta-prop_EML-like_2nd"/>
</dbReference>
<dbReference type="Proteomes" id="UP000695000">
    <property type="component" value="Unplaced"/>
</dbReference>
<keyword evidence="12" id="KW-1185">Reference proteome</keyword>
<dbReference type="SUPFAM" id="SSF50978">
    <property type="entry name" value="WD40 repeat-like"/>
    <property type="match status" value="1"/>
</dbReference>
<dbReference type="CDD" id="cd21931">
    <property type="entry name" value="TD_EMAP-like"/>
    <property type="match status" value="1"/>
</dbReference>
<dbReference type="InterPro" id="IPR055439">
    <property type="entry name" value="Beta-prop_EML_1st"/>
</dbReference>
<dbReference type="PANTHER" id="PTHR13720">
    <property type="entry name" value="WD-40 REPEAT PROTEIN"/>
    <property type="match status" value="1"/>
</dbReference>
<dbReference type="InterPro" id="IPR036322">
    <property type="entry name" value="WD40_repeat_dom_sf"/>
</dbReference>
<name>A0ABM1N8L7_NICVS</name>
<feature type="region of interest" description="Disordered" evidence="9">
    <location>
        <begin position="1"/>
        <end position="27"/>
    </location>
</feature>
<feature type="compositionally biased region" description="Low complexity" evidence="9">
    <location>
        <begin position="162"/>
        <end position="178"/>
    </location>
</feature>
<evidence type="ECO:0000259" key="11">
    <source>
        <dbReference type="Pfam" id="PF23414"/>
    </source>
</evidence>
<evidence type="ECO:0000256" key="1">
    <source>
        <dbReference type="ARBA" id="ARBA00004245"/>
    </source>
</evidence>
<feature type="repeat" description="WD" evidence="8">
    <location>
        <begin position="857"/>
        <end position="892"/>
    </location>
</feature>
<dbReference type="SUPFAM" id="SSF50998">
    <property type="entry name" value="Quinoprotein alcohol dehydrogenase-like"/>
    <property type="match status" value="1"/>
</dbReference>
<evidence type="ECO:0000256" key="7">
    <source>
        <dbReference type="ARBA" id="ARBA00023212"/>
    </source>
</evidence>
<feature type="region of interest" description="Disordered" evidence="9">
    <location>
        <begin position="114"/>
        <end position="208"/>
    </location>
</feature>
<accession>A0ABM1N8L7</accession>
<evidence type="ECO:0000256" key="2">
    <source>
        <dbReference type="ARBA" id="ARBA00006489"/>
    </source>
</evidence>
<dbReference type="InterPro" id="IPR050630">
    <property type="entry name" value="WD_repeat_EMAP"/>
</dbReference>
<evidence type="ECO:0000256" key="3">
    <source>
        <dbReference type="ARBA" id="ARBA00022490"/>
    </source>
</evidence>
<dbReference type="GeneID" id="108567305"/>
<evidence type="ECO:0000256" key="8">
    <source>
        <dbReference type="PROSITE-ProRule" id="PRU00221"/>
    </source>
</evidence>
<proteinExistence type="inferred from homology"/>
<dbReference type="InterPro" id="IPR001680">
    <property type="entry name" value="WD40_rpt"/>
</dbReference>
<keyword evidence="3" id="KW-0963">Cytoplasm</keyword>
<keyword evidence="6" id="KW-0677">Repeat</keyword>
<evidence type="ECO:0000313" key="13">
    <source>
        <dbReference type="RefSeq" id="XP_017783167.1"/>
    </source>
</evidence>
<organism evidence="12 13">
    <name type="scientific">Nicrophorus vespilloides</name>
    <name type="common">Boreal carrion beetle</name>
    <dbReference type="NCBI Taxonomy" id="110193"/>
    <lineage>
        <taxon>Eukaryota</taxon>
        <taxon>Metazoa</taxon>
        <taxon>Ecdysozoa</taxon>
        <taxon>Arthropoda</taxon>
        <taxon>Hexapoda</taxon>
        <taxon>Insecta</taxon>
        <taxon>Pterygota</taxon>
        <taxon>Neoptera</taxon>
        <taxon>Endopterygota</taxon>
        <taxon>Coleoptera</taxon>
        <taxon>Polyphaga</taxon>
        <taxon>Staphyliniformia</taxon>
        <taxon>Silphidae</taxon>
        <taxon>Nicrophorinae</taxon>
        <taxon>Nicrophorus</taxon>
    </lineage>
</organism>
<evidence type="ECO:0000256" key="6">
    <source>
        <dbReference type="ARBA" id="ARBA00022737"/>
    </source>
</evidence>
<feature type="repeat" description="WD" evidence="8">
    <location>
        <begin position="745"/>
        <end position="786"/>
    </location>
</feature>
<feature type="compositionally biased region" description="Polar residues" evidence="9">
    <location>
        <begin position="199"/>
        <end position="208"/>
    </location>
</feature>
<dbReference type="SMART" id="SM00320">
    <property type="entry name" value="WD40"/>
    <property type="match status" value="11"/>
</dbReference>
<protein>
    <submittedName>
        <fullName evidence="13">Echinoderm microtubule-associated protein-like 2 isoform X1</fullName>
    </submittedName>
</protein>
<dbReference type="PANTHER" id="PTHR13720:SF50">
    <property type="entry name" value="ECHINODERM MICROTUBULE-ASSOCIATED PROTEIN-LIKE 2"/>
    <property type="match status" value="1"/>
</dbReference>
<dbReference type="PROSITE" id="PS50294">
    <property type="entry name" value="WD_REPEATS_REGION"/>
    <property type="match status" value="2"/>
</dbReference>
<evidence type="ECO:0000256" key="4">
    <source>
        <dbReference type="ARBA" id="ARBA00022574"/>
    </source>
</evidence>
<reference evidence="13" key="1">
    <citation type="submission" date="2025-08" db="UniProtKB">
        <authorList>
            <consortium name="RefSeq"/>
        </authorList>
    </citation>
    <scope>IDENTIFICATION</scope>
    <source>
        <tissue evidence="13">Whole Larva</tissue>
    </source>
</reference>
<comment type="subcellular location">
    <subcellularLocation>
        <location evidence="1">Cytoplasm</location>
        <location evidence="1">Cytoskeleton</location>
    </subcellularLocation>
</comment>
<keyword evidence="4 8" id="KW-0853">WD repeat</keyword>
<feature type="compositionally biased region" description="Polar residues" evidence="9">
    <location>
        <begin position="114"/>
        <end position="125"/>
    </location>
</feature>
<dbReference type="Gene3D" id="2.130.10.10">
    <property type="entry name" value="YVTN repeat-like/Quinoprotein amine dehydrogenase"/>
    <property type="match status" value="2"/>
</dbReference>
<evidence type="ECO:0000256" key="9">
    <source>
        <dbReference type="SAM" id="MobiDB-lite"/>
    </source>
</evidence>
<evidence type="ECO:0000313" key="12">
    <source>
        <dbReference type="Proteomes" id="UP000695000"/>
    </source>
</evidence>
<feature type="domain" description="EML-like first beta-propeller" evidence="10">
    <location>
        <begin position="338"/>
        <end position="607"/>
    </location>
</feature>
<evidence type="ECO:0000256" key="5">
    <source>
        <dbReference type="ARBA" id="ARBA00022701"/>
    </source>
</evidence>
<feature type="repeat" description="WD" evidence="8">
    <location>
        <begin position="700"/>
        <end position="741"/>
    </location>
</feature>
<dbReference type="Pfam" id="PF03451">
    <property type="entry name" value="HELP"/>
    <property type="match status" value="1"/>
</dbReference>
<keyword evidence="5" id="KW-0493">Microtubule</keyword>
<dbReference type="InterPro" id="IPR005108">
    <property type="entry name" value="HELP"/>
</dbReference>